<name>A0ABD3RNQ0_9STRA</name>
<proteinExistence type="predicted"/>
<accession>A0ABD3RNQ0</accession>
<sequence length="157" mass="16715">MHPANNYERPLLPGGCRCHDRDNEPPRRIAHGLRSIGKGWYGGGKYEARWGNDRREGGWDGGSMLPMSVVSWASPDVDGLVDVNFPTSTKFTMTTTGEAGVIQAASIVTSLHDAGSSCVGRGDDIDISIAVRNGWGNDVTALLIGPMVEVGDTICSV</sequence>
<organism evidence="1 2">
    <name type="scientific">Cyclostephanos tholiformis</name>
    <dbReference type="NCBI Taxonomy" id="382380"/>
    <lineage>
        <taxon>Eukaryota</taxon>
        <taxon>Sar</taxon>
        <taxon>Stramenopiles</taxon>
        <taxon>Ochrophyta</taxon>
        <taxon>Bacillariophyta</taxon>
        <taxon>Coscinodiscophyceae</taxon>
        <taxon>Thalassiosirophycidae</taxon>
        <taxon>Stephanodiscales</taxon>
        <taxon>Stephanodiscaceae</taxon>
        <taxon>Cyclostephanos</taxon>
    </lineage>
</organism>
<evidence type="ECO:0000313" key="1">
    <source>
        <dbReference type="EMBL" id="KAL3809190.1"/>
    </source>
</evidence>
<dbReference type="EMBL" id="JALLPB020000431">
    <property type="protein sequence ID" value="KAL3809190.1"/>
    <property type="molecule type" value="Genomic_DNA"/>
</dbReference>
<reference evidence="1 2" key="1">
    <citation type="submission" date="2024-10" db="EMBL/GenBank/DDBJ databases">
        <title>Updated reference genomes for cyclostephanoid diatoms.</title>
        <authorList>
            <person name="Roberts W.R."/>
            <person name="Alverson A.J."/>
        </authorList>
    </citation>
    <scope>NUCLEOTIDE SEQUENCE [LARGE SCALE GENOMIC DNA]</scope>
    <source>
        <strain evidence="1 2">AJA228-03</strain>
    </source>
</reference>
<dbReference type="AlphaFoldDB" id="A0ABD3RNQ0"/>
<evidence type="ECO:0000313" key="2">
    <source>
        <dbReference type="Proteomes" id="UP001530377"/>
    </source>
</evidence>
<protein>
    <submittedName>
        <fullName evidence="1">Uncharacterized protein</fullName>
    </submittedName>
</protein>
<comment type="caution">
    <text evidence="1">The sequence shown here is derived from an EMBL/GenBank/DDBJ whole genome shotgun (WGS) entry which is preliminary data.</text>
</comment>
<dbReference type="Proteomes" id="UP001530377">
    <property type="component" value="Unassembled WGS sequence"/>
</dbReference>
<gene>
    <name evidence="1" type="ORF">ACHAXA_000709</name>
</gene>
<keyword evidence="2" id="KW-1185">Reference proteome</keyword>